<organism evidence="2 3">
    <name type="scientific">Nostocoides australiense Ben110</name>
    <dbReference type="NCBI Taxonomy" id="1193182"/>
    <lineage>
        <taxon>Bacteria</taxon>
        <taxon>Bacillati</taxon>
        <taxon>Actinomycetota</taxon>
        <taxon>Actinomycetes</taxon>
        <taxon>Micrococcales</taxon>
        <taxon>Intrasporangiaceae</taxon>
        <taxon>Nostocoides</taxon>
    </lineage>
</organism>
<dbReference type="EMBL" id="CAJA01000468">
    <property type="protein sequence ID" value="CCH75159.1"/>
    <property type="molecule type" value="Genomic_DNA"/>
</dbReference>
<dbReference type="STRING" id="1193182.BN11_520034"/>
<proteinExistence type="predicted"/>
<keyword evidence="3" id="KW-1185">Reference proteome</keyword>
<evidence type="ECO:0000256" key="1">
    <source>
        <dbReference type="SAM" id="MobiDB-lite"/>
    </source>
</evidence>
<dbReference type="OrthoDB" id="3759182at2"/>
<sequence length="447" mass="48442">MYGENGALLRAELASLLTQHRVQLRIGGDGTHSVPITTTDAERRQIGDQIGRYRQAALLWCRQATRAVAPHTASNLNPGQPNPFRLPSLDHGALGALALALDQAIDASSARLPTMEELTTPQDLPMVEHWRQVARAAALGEHDFDAGLRRDSLDARQTHTLIGDIAATVRALVVLDQRYSNIPSWEKLHRGERLGWAALACALDASLEPPDYALDARGWRPNAKVITGPAKPGLPGVLQAEHNLTIRMKSFPSAMNLRLVVDSQRLLSAGLAPLAAKTDTNLEQAWLTRAQTYLDLQHQLRNIGGRVGTGGLAVTEAANAVSRLKTIRRDADLDPRALHAFTTLFARLDARIADIIEAGIRRNGYFTRVTMPRIVENSGQLVAPPRHRYLPLAEGDHAAIIGLVRDRLRPPPEPPAAPAGAARSRAELHSAIVHQPGTGTTGPSLSM</sequence>
<name>W6K4K2_9MICO</name>
<comment type="caution">
    <text evidence="2">The sequence shown here is derived from an EMBL/GenBank/DDBJ whole genome shotgun (WGS) entry which is preliminary data.</text>
</comment>
<evidence type="ECO:0000313" key="3">
    <source>
        <dbReference type="Proteomes" id="UP000035763"/>
    </source>
</evidence>
<feature type="region of interest" description="Disordered" evidence="1">
    <location>
        <begin position="407"/>
        <end position="426"/>
    </location>
</feature>
<evidence type="ECO:0000313" key="2">
    <source>
        <dbReference type="EMBL" id="CCH75159.1"/>
    </source>
</evidence>
<dbReference type="RefSeq" id="WP_048695392.1">
    <property type="nucleotide sequence ID" value="NZ_HG764815.1"/>
</dbReference>
<accession>W6K4K2</accession>
<reference evidence="2 3" key="1">
    <citation type="journal article" date="2013" name="ISME J.">
        <title>A metabolic model for members of the genus Tetrasphaera involved in enhanced biological phosphorus removal.</title>
        <authorList>
            <person name="Kristiansen R."/>
            <person name="Nguyen H.T.T."/>
            <person name="Saunders A.M."/>
            <person name="Nielsen J.L."/>
            <person name="Wimmer R."/>
            <person name="Le V.Q."/>
            <person name="McIlroy S.J."/>
            <person name="Petrovski S."/>
            <person name="Seviour R.J."/>
            <person name="Calteau A."/>
            <person name="Nielsen K.L."/>
            <person name="Nielsen P.H."/>
        </authorList>
    </citation>
    <scope>NUCLEOTIDE SEQUENCE [LARGE SCALE GENOMIC DNA]</scope>
    <source>
        <strain evidence="2 3">Ben110</strain>
    </source>
</reference>
<dbReference type="AlphaFoldDB" id="W6K4K2"/>
<dbReference type="Proteomes" id="UP000035763">
    <property type="component" value="Unassembled WGS sequence"/>
</dbReference>
<protein>
    <submittedName>
        <fullName evidence="2">Uncharacterized protein</fullName>
    </submittedName>
</protein>
<gene>
    <name evidence="2" type="ORF">BN11_520034</name>
</gene>